<dbReference type="InterPro" id="IPR014917">
    <property type="entry name" value="DUF1800"/>
</dbReference>
<keyword evidence="3" id="KW-1185">Reference proteome</keyword>
<feature type="signal peptide" evidence="1">
    <location>
        <begin position="1"/>
        <end position="33"/>
    </location>
</feature>
<evidence type="ECO:0000313" key="2">
    <source>
        <dbReference type="EMBL" id="TCI12581.1"/>
    </source>
</evidence>
<sequence>MRTRAWLPRRHPPLFAFATLALTLLAGAPAAWARDNPTLTSEDIAWLRRDGFDLDSASVAQYAAMGRSRYLDAQLDDRLGDALPPAISQLIQSYEVVNTPADQLLTTFQTEQQRIKDMPDGDAKTEAKKAQQKHAGELLQESQQAELLRAVYGANQLKEQMVWFWLNHFSVYGAKGRVRLVIGHYASDSIRPYALGKFRDLVMATLQSPAMLEFLDNAQNANGHVNENYARELMELHTLGVNAGYTQQDVQQLALILTGAGLALRQDRPPRVNPRYANYYVRKGLFEFNPMRHDFSDKVLLGHTIKGSGFTEIEQAVDLITHQPACAHFISLKLARYFVADEPPPELVDRMAKTFLRTDGDIAKVLRTLFESKELVAAKGGKLKDPTQFVVSAVRLAYDGRPVVNARPMLNWLNQLGEPLYGRLTPDGWPLDATGWSSSGQMAKRFDIARAIGTGTNRLFVPEGSQGVAPGFPMLTSKLYYAAIEPHLAPATRDALGKAASQQEWNTFLLASPDFNYR</sequence>
<accession>A0A4R0YVQ6</accession>
<dbReference type="Pfam" id="PF08811">
    <property type="entry name" value="DUF1800"/>
    <property type="match status" value="1"/>
</dbReference>
<reference evidence="2 3" key="1">
    <citation type="submission" date="2019-02" db="EMBL/GenBank/DDBJ databases">
        <title>Dyella amyloliquefaciens sp. nov., isolated from forest soil.</title>
        <authorList>
            <person name="Gao Z.-H."/>
            <person name="Qiu L.-H."/>
        </authorList>
    </citation>
    <scope>NUCLEOTIDE SEQUENCE [LARGE SCALE GENOMIC DNA]</scope>
    <source>
        <strain evidence="2 3">KACC 12747</strain>
    </source>
</reference>
<dbReference type="EMBL" id="SJTG01000001">
    <property type="protein sequence ID" value="TCI12581.1"/>
    <property type="molecule type" value="Genomic_DNA"/>
</dbReference>
<keyword evidence="1" id="KW-0732">Signal</keyword>
<proteinExistence type="predicted"/>
<dbReference type="Proteomes" id="UP000291822">
    <property type="component" value="Unassembled WGS sequence"/>
</dbReference>
<dbReference type="AlphaFoldDB" id="A0A4R0YVQ6"/>
<name>A0A4R0YVQ6_9GAMM</name>
<protein>
    <submittedName>
        <fullName evidence="2">DUF1800 domain-containing protein</fullName>
    </submittedName>
</protein>
<evidence type="ECO:0000313" key="3">
    <source>
        <dbReference type="Proteomes" id="UP000291822"/>
    </source>
</evidence>
<organism evidence="2 3">
    <name type="scientific">Dyella soli</name>
    <dbReference type="NCBI Taxonomy" id="522319"/>
    <lineage>
        <taxon>Bacteria</taxon>
        <taxon>Pseudomonadati</taxon>
        <taxon>Pseudomonadota</taxon>
        <taxon>Gammaproteobacteria</taxon>
        <taxon>Lysobacterales</taxon>
        <taxon>Rhodanobacteraceae</taxon>
        <taxon>Dyella</taxon>
    </lineage>
</organism>
<comment type="caution">
    <text evidence="2">The sequence shown here is derived from an EMBL/GenBank/DDBJ whole genome shotgun (WGS) entry which is preliminary data.</text>
</comment>
<evidence type="ECO:0000256" key="1">
    <source>
        <dbReference type="SAM" id="SignalP"/>
    </source>
</evidence>
<dbReference type="RefSeq" id="WP_131150641.1">
    <property type="nucleotide sequence ID" value="NZ_SJTG01000001.1"/>
</dbReference>
<gene>
    <name evidence="2" type="ORF">EZM97_04320</name>
</gene>
<feature type="chain" id="PRO_5020344598" evidence="1">
    <location>
        <begin position="34"/>
        <end position="518"/>
    </location>
</feature>